<protein>
    <submittedName>
        <fullName evidence="4">Efflux transporter outer membrane subunit</fullName>
    </submittedName>
</protein>
<evidence type="ECO:0000256" key="3">
    <source>
        <dbReference type="SAM" id="Coils"/>
    </source>
</evidence>
<sequence length="508" mass="54865">MSKWIWLGSLGLAAGLAACAVGPDYHVPETPVPDGFLHSTGFSSNSSQSSTADLAEWWRALHDPELDALIVRAIGANPDVEIALTRLQEARTQEIVVTSEALPVLEGTAGGGIGTGTDLTRGRATPLLRSAENSTNLKKINRVGGFDATWELDIFGKFRRELEAAVYDAEALAEARDWILVTVAADVARAYIDMRALQREVGVLQQNIGVAQRSLDLVRTRFERGLTNEMDVTLAQRQLATLQASVPPLGAQIAASQHVIAVLLGQFPEDLVKELSGPGLMPALPAHIPIGLPVDLLRRRPDIRSAERRLAAATARIGAATADLFPTVTLSGALGAQGGPHSSSAVPITLIGSLGPSVYWPVLDFGALDAKVDIADLQAHELMVAYKQTILAAVQQVDDEVASYRAEQDRLKDLDRALAAARRATKLASERYDRGLTDFLNVLDAERQEFDLEQQHVVTRQMAAEQLVALYKALGGGWPVYEIIPPIRQPQPALIATARRLLAPDERR</sequence>
<dbReference type="EMBL" id="CP136862">
    <property type="protein sequence ID" value="WOJ90380.1"/>
    <property type="molecule type" value="Genomic_DNA"/>
</dbReference>
<reference evidence="4 5" key="1">
    <citation type="submission" date="2023-10" db="EMBL/GenBank/DDBJ databases">
        <title>Novel methanotroph of the genus Methylocapsa from a subarctic wetland.</title>
        <authorList>
            <person name="Belova S.E."/>
            <person name="Oshkin I.Y."/>
            <person name="Miroshnikov K."/>
            <person name="Dedysh S.N."/>
        </authorList>
    </citation>
    <scope>NUCLEOTIDE SEQUENCE [LARGE SCALE GENOMIC DNA]</scope>
    <source>
        <strain evidence="4 5">RX1</strain>
    </source>
</reference>
<keyword evidence="2" id="KW-0564">Palmitate</keyword>
<keyword evidence="2" id="KW-0449">Lipoprotein</keyword>
<gene>
    <name evidence="4" type="ORF">RZS28_03540</name>
</gene>
<dbReference type="InterPro" id="IPR003423">
    <property type="entry name" value="OMP_efflux"/>
</dbReference>
<dbReference type="PANTHER" id="PTHR30203">
    <property type="entry name" value="OUTER MEMBRANE CATION EFFLUX PROTEIN"/>
    <property type="match status" value="1"/>
</dbReference>
<proteinExistence type="inferred from homology"/>
<keyword evidence="2" id="KW-0812">Transmembrane</keyword>
<evidence type="ECO:0000256" key="2">
    <source>
        <dbReference type="RuleBase" id="RU362097"/>
    </source>
</evidence>
<evidence type="ECO:0000256" key="1">
    <source>
        <dbReference type="ARBA" id="ARBA00007613"/>
    </source>
</evidence>
<dbReference type="Proteomes" id="UP001626536">
    <property type="component" value="Chromosome"/>
</dbReference>
<dbReference type="PANTHER" id="PTHR30203:SF25">
    <property type="entry name" value="OUTER MEMBRANE PROTEIN-RELATED"/>
    <property type="match status" value="1"/>
</dbReference>
<accession>A0ABZ0HU79</accession>
<feature type="signal peptide" evidence="2">
    <location>
        <begin position="1"/>
        <end position="20"/>
    </location>
</feature>
<keyword evidence="2" id="KW-1134">Transmembrane beta strand</keyword>
<dbReference type="PROSITE" id="PS51257">
    <property type="entry name" value="PROKAR_LIPOPROTEIN"/>
    <property type="match status" value="1"/>
</dbReference>
<dbReference type="RefSeq" id="WP_407339828.1">
    <property type="nucleotide sequence ID" value="NZ_CP136862.1"/>
</dbReference>
<dbReference type="Gene3D" id="2.20.200.10">
    <property type="entry name" value="Outer membrane efflux proteins (OEP)"/>
    <property type="match status" value="1"/>
</dbReference>
<evidence type="ECO:0000313" key="5">
    <source>
        <dbReference type="Proteomes" id="UP001626536"/>
    </source>
</evidence>
<keyword evidence="5" id="KW-1185">Reference proteome</keyword>
<dbReference type="Pfam" id="PF02321">
    <property type="entry name" value="OEP"/>
    <property type="match status" value="2"/>
</dbReference>
<keyword evidence="2" id="KW-0472">Membrane</keyword>
<keyword evidence="3" id="KW-0175">Coiled coil</keyword>
<comment type="subcellular location">
    <subcellularLocation>
        <location evidence="2">Cell membrane</location>
        <topology evidence="2">Lipid-anchor</topology>
    </subcellularLocation>
</comment>
<evidence type="ECO:0000313" key="4">
    <source>
        <dbReference type="EMBL" id="WOJ90380.1"/>
    </source>
</evidence>
<dbReference type="InterPro" id="IPR010131">
    <property type="entry name" value="MdtP/NodT-like"/>
</dbReference>
<dbReference type="SUPFAM" id="SSF56954">
    <property type="entry name" value="Outer membrane efflux proteins (OEP)"/>
    <property type="match status" value="1"/>
</dbReference>
<name>A0ABZ0HU79_9HYPH</name>
<keyword evidence="2" id="KW-0732">Signal</keyword>
<dbReference type="NCBIfam" id="TIGR01845">
    <property type="entry name" value="outer_NodT"/>
    <property type="match status" value="1"/>
</dbReference>
<feature type="coiled-coil region" evidence="3">
    <location>
        <begin position="394"/>
        <end position="424"/>
    </location>
</feature>
<comment type="similarity">
    <text evidence="1 2">Belongs to the outer membrane factor (OMF) (TC 1.B.17) family.</text>
</comment>
<feature type="chain" id="PRO_5045012534" evidence="2">
    <location>
        <begin position="21"/>
        <end position="508"/>
    </location>
</feature>
<organism evidence="4 5">
    <name type="scientific">Methylocapsa polymorpha</name>
    <dbReference type="NCBI Taxonomy" id="3080828"/>
    <lineage>
        <taxon>Bacteria</taxon>
        <taxon>Pseudomonadati</taxon>
        <taxon>Pseudomonadota</taxon>
        <taxon>Alphaproteobacteria</taxon>
        <taxon>Hyphomicrobiales</taxon>
        <taxon>Beijerinckiaceae</taxon>
        <taxon>Methylocapsa</taxon>
    </lineage>
</organism>
<dbReference type="Gene3D" id="1.20.1600.10">
    <property type="entry name" value="Outer membrane efflux proteins (OEP)"/>
    <property type="match status" value="1"/>
</dbReference>